<keyword evidence="2" id="KW-1185">Reference proteome</keyword>
<proteinExistence type="predicted"/>
<reference evidence="1" key="1">
    <citation type="submission" date="2020-05" db="EMBL/GenBank/DDBJ databases">
        <title>Large-scale comparative analyses of tick genomes elucidate their genetic diversity and vector capacities.</title>
        <authorList>
            <person name="Jia N."/>
            <person name="Wang J."/>
            <person name="Shi W."/>
            <person name="Du L."/>
            <person name="Sun Y."/>
            <person name="Zhan W."/>
            <person name="Jiang J."/>
            <person name="Wang Q."/>
            <person name="Zhang B."/>
            <person name="Ji P."/>
            <person name="Sakyi L.B."/>
            <person name="Cui X."/>
            <person name="Yuan T."/>
            <person name="Jiang B."/>
            <person name="Yang W."/>
            <person name="Lam T.T.-Y."/>
            <person name="Chang Q."/>
            <person name="Ding S."/>
            <person name="Wang X."/>
            <person name="Zhu J."/>
            <person name="Ruan X."/>
            <person name="Zhao L."/>
            <person name="Wei J."/>
            <person name="Que T."/>
            <person name="Du C."/>
            <person name="Cheng J."/>
            <person name="Dai P."/>
            <person name="Han X."/>
            <person name="Huang E."/>
            <person name="Gao Y."/>
            <person name="Liu J."/>
            <person name="Shao H."/>
            <person name="Ye R."/>
            <person name="Li L."/>
            <person name="Wei W."/>
            <person name="Wang X."/>
            <person name="Wang C."/>
            <person name="Yang T."/>
            <person name="Huo Q."/>
            <person name="Li W."/>
            <person name="Guo W."/>
            <person name="Chen H."/>
            <person name="Zhou L."/>
            <person name="Ni X."/>
            <person name="Tian J."/>
            <person name="Zhou Y."/>
            <person name="Sheng Y."/>
            <person name="Liu T."/>
            <person name="Pan Y."/>
            <person name="Xia L."/>
            <person name="Li J."/>
            <person name="Zhao F."/>
            <person name="Cao W."/>
        </authorList>
    </citation>
    <scope>NUCLEOTIDE SEQUENCE</scope>
    <source>
        <strain evidence="1">Hyas-2018</strain>
    </source>
</reference>
<organism evidence="1 2">
    <name type="scientific">Hyalomma asiaticum</name>
    <name type="common">Tick</name>
    <dbReference type="NCBI Taxonomy" id="266040"/>
    <lineage>
        <taxon>Eukaryota</taxon>
        <taxon>Metazoa</taxon>
        <taxon>Ecdysozoa</taxon>
        <taxon>Arthropoda</taxon>
        <taxon>Chelicerata</taxon>
        <taxon>Arachnida</taxon>
        <taxon>Acari</taxon>
        <taxon>Parasitiformes</taxon>
        <taxon>Ixodida</taxon>
        <taxon>Ixodoidea</taxon>
        <taxon>Ixodidae</taxon>
        <taxon>Hyalomminae</taxon>
        <taxon>Hyalomma</taxon>
    </lineage>
</organism>
<gene>
    <name evidence="1" type="ORF">HPB50_005415</name>
</gene>
<evidence type="ECO:0000313" key="2">
    <source>
        <dbReference type="Proteomes" id="UP000821845"/>
    </source>
</evidence>
<name>A0ACB7RJ78_HYAAI</name>
<comment type="caution">
    <text evidence="1">The sequence shown here is derived from an EMBL/GenBank/DDBJ whole genome shotgun (WGS) entry which is preliminary data.</text>
</comment>
<protein>
    <submittedName>
        <fullName evidence="1">Uncharacterized protein</fullName>
    </submittedName>
</protein>
<accession>A0ACB7RJ78</accession>
<dbReference type="EMBL" id="CM023489">
    <property type="protein sequence ID" value="KAH6921854.1"/>
    <property type="molecule type" value="Genomic_DNA"/>
</dbReference>
<dbReference type="Proteomes" id="UP000821845">
    <property type="component" value="Chromosome 9"/>
</dbReference>
<evidence type="ECO:0000313" key="1">
    <source>
        <dbReference type="EMBL" id="KAH6921854.1"/>
    </source>
</evidence>
<sequence length="537" mass="55606">MSYAEELPLWVKKVEPWNSVRVTFTLPRDAALRLRQLAQRGDRALRELGILSVQVEGDQIISLTLAGRYGEPPKEIIIQKAAEEGGEQASPASSPHVSGVPPLPATAAATSSRAGSSSTTTPAEPPPIQARSSAFAAVAAAASTSSSGSAFRSPNVVAPPPREPLPFLSSGSSRLVRPSAKTRPLFPFASMTHSMKQNSAAAAAAAAAAATTTSGSRFPFSPSPPLAAALGAAQRLGNATRGNVALSSPLLDTGQPTKRKRRPPKGSRGKEGCSPPGSPSSPPPMSPSCDSANILGNRGYPLTSHIPASPPCTAPPPSTVSVAPPSPPATAESRTTTHLINPFTGHLEPMPSDEEDDEPVVRDLETSESSENGGHSERSLSDGSTGGKDPGNPSSDTDSGIGKSSSSQSSNDPEPPLREEVSRVSLAPTEGEKLKLRLKLDSKRSCPVKSEIEASPPPSPQGEPPRVPPLHISLRGPNVAVVVSPRKPEAGPQEAVTPVPAVEQQRGRRRGWQRRPEGLPRGQGSGRQGSRAADAGA</sequence>